<evidence type="ECO:0000313" key="2">
    <source>
        <dbReference type="EMBL" id="MBC1500936.1"/>
    </source>
</evidence>
<feature type="transmembrane region" description="Helical" evidence="1">
    <location>
        <begin position="197"/>
        <end position="220"/>
    </location>
</feature>
<feature type="transmembrane region" description="Helical" evidence="1">
    <location>
        <begin position="133"/>
        <end position="152"/>
    </location>
</feature>
<gene>
    <name evidence="2" type="ORF">HB943_09980</name>
</gene>
<proteinExistence type="predicted"/>
<evidence type="ECO:0000256" key="1">
    <source>
        <dbReference type="SAM" id="Phobius"/>
    </source>
</evidence>
<feature type="transmembrane region" description="Helical" evidence="1">
    <location>
        <begin position="158"/>
        <end position="176"/>
    </location>
</feature>
<keyword evidence="1" id="KW-0812">Transmembrane</keyword>
<feature type="transmembrane region" description="Helical" evidence="1">
    <location>
        <begin position="6"/>
        <end position="25"/>
    </location>
</feature>
<organism evidence="2 3">
    <name type="scientific">Listeria weihenstephanensis</name>
    <dbReference type="NCBI Taxonomy" id="1006155"/>
    <lineage>
        <taxon>Bacteria</taxon>
        <taxon>Bacillati</taxon>
        <taxon>Bacillota</taxon>
        <taxon>Bacilli</taxon>
        <taxon>Bacillales</taxon>
        <taxon>Listeriaceae</taxon>
        <taxon>Listeria</taxon>
    </lineage>
</organism>
<dbReference type="EMBL" id="JAARRL010000014">
    <property type="protein sequence ID" value="MBC1500936.1"/>
    <property type="molecule type" value="Genomic_DNA"/>
</dbReference>
<feature type="transmembrane region" description="Helical" evidence="1">
    <location>
        <begin position="226"/>
        <end position="248"/>
    </location>
</feature>
<name>A0A841Z949_9LIST</name>
<dbReference type="AlphaFoldDB" id="A0A841Z949"/>
<comment type="caution">
    <text evidence="2">The sequence shown here is derived from an EMBL/GenBank/DDBJ whole genome shotgun (WGS) entry which is preliminary data.</text>
</comment>
<reference evidence="2 3" key="1">
    <citation type="submission" date="2020-03" db="EMBL/GenBank/DDBJ databases">
        <title>Soil Listeria distribution.</title>
        <authorList>
            <person name="Liao J."/>
            <person name="Wiedmann M."/>
        </authorList>
    </citation>
    <scope>NUCLEOTIDE SEQUENCE [LARGE SCALE GENOMIC DNA]</scope>
    <source>
        <strain evidence="2 3">FSL L7-1523</strain>
    </source>
</reference>
<dbReference type="Proteomes" id="UP000564536">
    <property type="component" value="Unassembled WGS sequence"/>
</dbReference>
<dbReference type="RefSeq" id="WP_185426136.1">
    <property type="nucleotide sequence ID" value="NZ_JAARRL010000014.1"/>
</dbReference>
<keyword evidence="1" id="KW-1133">Transmembrane helix</keyword>
<sequence>MGVQEIFTSAIVATIVTGIFSFIQFGRTNSLKYITEERKIWRNEMRNIVEELSDCKKNNIYLILNKIKVRINAYGLSDSENIHQDAHIWRTIKRLEDKYSNQDRDLLIEFISLLLKGDWERSKNETNGGSHNFVANIGYLIAVFLFSMFLVVKLGHDFFLIFYFCVSFIIAFLTPVESSRTLNIMQQRNSEKLKSKYIRNSVIVDGVMYVLIAMMTMVYVKDSDLSYTFTLLALAINSLLLIFVVIKLKGVYTTFLKKRAYFFSVKKLLEDSGHVMEDNSDF</sequence>
<evidence type="ECO:0000313" key="3">
    <source>
        <dbReference type="Proteomes" id="UP000564536"/>
    </source>
</evidence>
<keyword evidence="1" id="KW-0472">Membrane</keyword>
<accession>A0A841Z949</accession>
<protein>
    <submittedName>
        <fullName evidence="2">Uncharacterized protein</fullName>
    </submittedName>
</protein>